<evidence type="ECO:0000313" key="1">
    <source>
        <dbReference type="EMBL" id="ERN19984.1"/>
    </source>
</evidence>
<dbReference type="EMBL" id="KI392062">
    <property type="protein sequence ID" value="ERN19984.1"/>
    <property type="molecule type" value="Genomic_DNA"/>
</dbReference>
<dbReference type="Gramene" id="ERN19984">
    <property type="protein sequence ID" value="ERN19984"/>
    <property type="gene ID" value="AMTR_s00071p00145860"/>
</dbReference>
<reference evidence="2" key="1">
    <citation type="journal article" date="2013" name="Science">
        <title>The Amborella genome and the evolution of flowering plants.</title>
        <authorList>
            <consortium name="Amborella Genome Project"/>
        </authorList>
    </citation>
    <scope>NUCLEOTIDE SEQUENCE [LARGE SCALE GENOMIC DNA]</scope>
</reference>
<organism evidence="1 2">
    <name type="scientific">Amborella trichopoda</name>
    <dbReference type="NCBI Taxonomy" id="13333"/>
    <lineage>
        <taxon>Eukaryota</taxon>
        <taxon>Viridiplantae</taxon>
        <taxon>Streptophyta</taxon>
        <taxon>Embryophyta</taxon>
        <taxon>Tracheophyta</taxon>
        <taxon>Spermatophyta</taxon>
        <taxon>Magnoliopsida</taxon>
        <taxon>Amborellales</taxon>
        <taxon>Amborellaceae</taxon>
        <taxon>Amborella</taxon>
    </lineage>
</organism>
<protein>
    <submittedName>
        <fullName evidence="1">Uncharacterized protein</fullName>
    </submittedName>
</protein>
<gene>
    <name evidence="1" type="ORF">AMTR_s00071p00145860</name>
</gene>
<sequence>MAGNFLPFRKAAHKILVEETPRIPSEEHDLPIVVLSEEEEDDVVIYPPAESFLLSLGELDLNQEEDVGFVPLLNFLSVEDMGEGVVLPPMMLSLGGVLGEHDIRTEEGIADPSVVEMEAGRDAIVHEEVPTKIHEFT</sequence>
<proteinExistence type="predicted"/>
<dbReference type="AlphaFoldDB" id="U5DBT2"/>
<accession>U5DBT2</accession>
<evidence type="ECO:0000313" key="2">
    <source>
        <dbReference type="Proteomes" id="UP000017836"/>
    </source>
</evidence>
<dbReference type="HOGENOM" id="CLU_1867890_0_0_1"/>
<name>U5DBT2_AMBTC</name>
<keyword evidence="2" id="KW-1185">Reference proteome</keyword>
<dbReference type="Proteomes" id="UP000017836">
    <property type="component" value="Unassembled WGS sequence"/>
</dbReference>